<proteinExistence type="predicted"/>
<dbReference type="RefSeq" id="WP_259162554.1">
    <property type="nucleotide sequence ID" value="NZ_CP144460.1"/>
</dbReference>
<dbReference type="AlphaFoldDB" id="A0AAU7P5U0"/>
<dbReference type="EMBL" id="CP144460">
    <property type="protein sequence ID" value="XBS37024.1"/>
    <property type="molecule type" value="Genomic_DNA"/>
</dbReference>
<sequence>MTGSVTTKEALGVTLVAHAAGSSMQQTNTRKRQPTHAWRMFNLIGAMHQHRKQQAARHAQL</sequence>
<protein>
    <submittedName>
        <fullName evidence="1">Uncharacterized protein</fullName>
    </submittedName>
</protein>
<reference evidence="1" key="1">
    <citation type="submission" date="2024-02" db="EMBL/GenBank/DDBJ databases">
        <title>Complete genome sequence of Xanthomonas sp. 10-10.</title>
        <authorList>
            <person name="Biessy A."/>
            <person name="Ciotola M."/>
            <person name="Cadieux M."/>
            <person name="Soufiane B."/>
            <person name="Laforest M."/>
            <person name="Filion M."/>
        </authorList>
    </citation>
    <scope>NUCLEOTIDE SEQUENCE</scope>
    <source>
        <strain evidence="1">10-10</strain>
    </source>
</reference>
<evidence type="ECO:0000313" key="1">
    <source>
        <dbReference type="EMBL" id="XBS37024.1"/>
    </source>
</evidence>
<organism evidence="1">
    <name type="scientific">Xanthomonas sp. 10-10</name>
    <dbReference type="NCBI Taxonomy" id="3115848"/>
    <lineage>
        <taxon>Bacteria</taxon>
        <taxon>Pseudomonadati</taxon>
        <taxon>Pseudomonadota</taxon>
        <taxon>Gammaproteobacteria</taxon>
        <taxon>Lysobacterales</taxon>
        <taxon>Lysobacteraceae</taxon>
        <taxon>Xanthomonas</taxon>
    </lineage>
</organism>
<gene>
    <name evidence="1" type="ORF">VZ068_16380</name>
</gene>
<name>A0AAU7P5U0_9XANT</name>
<accession>A0AAU7P5U0</accession>